<dbReference type="EMBL" id="JBJYXY010000001">
    <property type="protein sequence ID" value="MFN2975292.1"/>
    <property type="molecule type" value="Genomic_DNA"/>
</dbReference>
<evidence type="ECO:0000256" key="2">
    <source>
        <dbReference type="ARBA" id="ARBA00022552"/>
    </source>
</evidence>
<dbReference type="Gene3D" id="3.30.230.70">
    <property type="entry name" value="GHMP Kinase, N-terminal domain"/>
    <property type="match status" value="1"/>
</dbReference>
<dbReference type="Pfam" id="PF01138">
    <property type="entry name" value="RNase_PH"/>
    <property type="match status" value="1"/>
</dbReference>
<dbReference type="GO" id="GO:0009022">
    <property type="term" value="F:tRNA nucleotidyltransferase activity"/>
    <property type="evidence" value="ECO:0007669"/>
    <property type="project" value="UniProtKB-EC"/>
</dbReference>
<dbReference type="InterPro" id="IPR036345">
    <property type="entry name" value="ExoRNase_PH_dom2_sf"/>
</dbReference>
<dbReference type="InterPro" id="IPR018336">
    <property type="entry name" value="RNase_PH_CS"/>
</dbReference>
<dbReference type="InterPro" id="IPR001247">
    <property type="entry name" value="ExoRNase_PH_dom1"/>
</dbReference>
<feature type="domain" description="Exoribonuclease phosphorolytic" evidence="8">
    <location>
        <begin position="164"/>
        <end position="229"/>
    </location>
</feature>
<dbReference type="InterPro" id="IPR020568">
    <property type="entry name" value="Ribosomal_Su5_D2-typ_SF"/>
</dbReference>
<evidence type="ECO:0000259" key="8">
    <source>
        <dbReference type="Pfam" id="PF03725"/>
    </source>
</evidence>
<keyword evidence="3 6" id="KW-0820">tRNA-binding</keyword>
<organism evidence="9 10">
    <name type="scientific">Terriglobus aquaticus</name>
    <dbReference type="NCBI Taxonomy" id="940139"/>
    <lineage>
        <taxon>Bacteria</taxon>
        <taxon>Pseudomonadati</taxon>
        <taxon>Acidobacteriota</taxon>
        <taxon>Terriglobia</taxon>
        <taxon>Terriglobales</taxon>
        <taxon>Acidobacteriaceae</taxon>
        <taxon>Terriglobus</taxon>
    </lineage>
</organism>
<dbReference type="Pfam" id="PF03725">
    <property type="entry name" value="RNase_PH_C"/>
    <property type="match status" value="1"/>
</dbReference>
<dbReference type="SUPFAM" id="SSF55666">
    <property type="entry name" value="Ribonuclease PH domain 2-like"/>
    <property type="match status" value="1"/>
</dbReference>
<dbReference type="RefSeq" id="WP_263413177.1">
    <property type="nucleotide sequence ID" value="NZ_BAABBH010000001.1"/>
</dbReference>
<evidence type="ECO:0000313" key="9">
    <source>
        <dbReference type="EMBL" id="MFN2975292.1"/>
    </source>
</evidence>
<keyword evidence="5" id="KW-0694">RNA-binding</keyword>
<dbReference type="SUPFAM" id="SSF54211">
    <property type="entry name" value="Ribosomal protein S5 domain 2-like"/>
    <property type="match status" value="1"/>
</dbReference>
<dbReference type="PANTHER" id="PTHR11953:SF0">
    <property type="entry name" value="EXOSOME COMPLEX COMPONENT RRP41"/>
    <property type="match status" value="1"/>
</dbReference>
<evidence type="ECO:0000259" key="7">
    <source>
        <dbReference type="Pfam" id="PF01138"/>
    </source>
</evidence>
<dbReference type="InterPro" id="IPR027408">
    <property type="entry name" value="PNPase/RNase_PH_dom_sf"/>
</dbReference>
<keyword evidence="6 9" id="KW-0548">Nucleotidyltransferase</keyword>
<evidence type="ECO:0000256" key="3">
    <source>
        <dbReference type="ARBA" id="ARBA00022555"/>
    </source>
</evidence>
<gene>
    <name evidence="6 9" type="primary">rph</name>
    <name evidence="9" type="ORF">ACK2TP_05920</name>
</gene>
<dbReference type="InterPro" id="IPR002381">
    <property type="entry name" value="RNase_PH_bac-type"/>
</dbReference>
<keyword evidence="6 9" id="KW-0808">Transferase</keyword>
<comment type="subunit">
    <text evidence="6">Homohexameric ring arranged as a trimer of dimers.</text>
</comment>
<comment type="caution">
    <text evidence="9">The sequence shown here is derived from an EMBL/GenBank/DDBJ whole genome shotgun (WGS) entry which is preliminary data.</text>
</comment>
<evidence type="ECO:0000256" key="1">
    <source>
        <dbReference type="ARBA" id="ARBA00006678"/>
    </source>
</evidence>
<feature type="binding site" evidence="6">
    <location>
        <position position="92"/>
    </location>
    <ligand>
        <name>phosphate</name>
        <dbReference type="ChEBI" id="CHEBI:43474"/>
        <note>substrate</note>
    </ligand>
</feature>
<feature type="binding site" evidence="6">
    <location>
        <begin position="130"/>
        <end position="132"/>
    </location>
    <ligand>
        <name>phosphate</name>
        <dbReference type="ChEBI" id="CHEBI:43474"/>
        <note>substrate</note>
    </ligand>
</feature>
<dbReference type="InterPro" id="IPR015847">
    <property type="entry name" value="ExoRNase_PH_dom2"/>
</dbReference>
<keyword evidence="2 6" id="KW-0698">rRNA processing</keyword>
<evidence type="ECO:0000256" key="5">
    <source>
        <dbReference type="ARBA" id="ARBA00022884"/>
    </source>
</evidence>
<comment type="catalytic activity">
    <reaction evidence="6">
        <text>tRNA(n+1) + phosphate = tRNA(n) + a ribonucleoside 5'-diphosphate</text>
        <dbReference type="Rhea" id="RHEA:10628"/>
        <dbReference type="Rhea" id="RHEA-COMP:17343"/>
        <dbReference type="Rhea" id="RHEA-COMP:17344"/>
        <dbReference type="ChEBI" id="CHEBI:43474"/>
        <dbReference type="ChEBI" id="CHEBI:57930"/>
        <dbReference type="ChEBI" id="CHEBI:173114"/>
        <dbReference type="EC" id="2.7.7.56"/>
    </reaction>
</comment>
<protein>
    <recommendedName>
        <fullName evidence="6">Ribonuclease PH</fullName>
        <shortName evidence="6">RNase PH</shortName>
        <ecNumber evidence="6">2.7.7.56</ecNumber>
    </recommendedName>
    <alternativeName>
        <fullName evidence="6">tRNA nucleotidyltransferase</fullName>
    </alternativeName>
</protein>
<evidence type="ECO:0000256" key="4">
    <source>
        <dbReference type="ARBA" id="ARBA00022694"/>
    </source>
</evidence>
<dbReference type="EC" id="2.7.7.56" evidence="6"/>
<dbReference type="PROSITE" id="PS01277">
    <property type="entry name" value="RIBONUCLEASE_PH"/>
    <property type="match status" value="1"/>
</dbReference>
<comment type="similarity">
    <text evidence="1 6">Belongs to the RNase PH family.</text>
</comment>
<reference evidence="9 10" key="1">
    <citation type="submission" date="2024-12" db="EMBL/GenBank/DDBJ databases">
        <authorList>
            <person name="Lee Y."/>
        </authorList>
    </citation>
    <scope>NUCLEOTIDE SEQUENCE [LARGE SCALE GENOMIC DNA]</scope>
    <source>
        <strain evidence="9 10">03SUJ4</strain>
    </source>
</reference>
<feature type="domain" description="Exoribonuclease phosphorolytic" evidence="7">
    <location>
        <begin position="16"/>
        <end position="146"/>
    </location>
</feature>
<keyword evidence="10" id="KW-1185">Reference proteome</keyword>
<dbReference type="InterPro" id="IPR050080">
    <property type="entry name" value="RNase_PH"/>
</dbReference>
<name>A0ABW9KJL0_9BACT</name>
<proteinExistence type="inferred from homology"/>
<evidence type="ECO:0000256" key="6">
    <source>
        <dbReference type="HAMAP-Rule" id="MF_00564"/>
    </source>
</evidence>
<dbReference type="Proteomes" id="UP001634747">
    <property type="component" value="Unassembled WGS sequence"/>
</dbReference>
<dbReference type="NCBIfam" id="TIGR01966">
    <property type="entry name" value="RNasePH"/>
    <property type="match status" value="1"/>
</dbReference>
<accession>A0ABW9KJL0</accession>
<keyword evidence="4 6" id="KW-0819">tRNA processing</keyword>
<evidence type="ECO:0000313" key="10">
    <source>
        <dbReference type="Proteomes" id="UP001634747"/>
    </source>
</evidence>
<dbReference type="HAMAP" id="MF_00564">
    <property type="entry name" value="RNase_PH"/>
    <property type="match status" value="1"/>
</dbReference>
<dbReference type="PANTHER" id="PTHR11953">
    <property type="entry name" value="EXOSOME COMPLEX COMPONENT"/>
    <property type="match status" value="1"/>
</dbReference>
<sequence>MNVHPIFRAENRAADQLRPIRLTPDFVATAEGSVLVEFGHTRVLCNATVEQTVPGWLRNSGKGWVTAEYSMLPRATLTRTPRESERGKIGGRTHEIQRLIGRSLRSVVDLRALGERSIILDCDVLQADGGTRTAAITGAAAALSLALNKLVASGTLPASPMRELVAAVSVGIVEGQVLLDLDYQEDSQAETDSNVVMTASGGLVETQATAERTPYTRDQLTEMLDVASQGIQQLIATQAALLAPSAS</sequence>
<comment type="function">
    <text evidence="6">Phosphorolytic 3'-5' exoribonuclease that plays an important role in tRNA 3'-end maturation. Removes nucleotide residues following the 3'-CCA terminus of tRNAs; can also add nucleotides to the ends of RNA molecules by using nucleoside diphosphates as substrates, but this may not be physiologically important. Probably plays a role in initiation of 16S rRNA degradation (leading to ribosome degradation) during starvation.</text>
</comment>